<name>A0ABT3XKP0_9ENTR</name>
<dbReference type="Proteomes" id="UP001163211">
    <property type="component" value="Unassembled WGS sequence"/>
</dbReference>
<evidence type="ECO:0000313" key="1">
    <source>
        <dbReference type="EMBL" id="MCX8305682.1"/>
    </source>
</evidence>
<sequence length="48" mass="5518">MSPSHSGLSIADNATAQMHYRDRRAGNVNIFYREAVREFLDRHVRQSG</sequence>
<keyword evidence="2" id="KW-1185">Reference proteome</keyword>
<reference evidence="1" key="1">
    <citation type="submission" date="2022-11" db="EMBL/GenBank/DDBJ databases">
        <title>The draft genomes of two Enterobacter strains.</title>
        <authorList>
            <person name="He Y."/>
            <person name="Wu S."/>
            <person name="Feng Y."/>
            <person name="Zong Z."/>
        </authorList>
    </citation>
    <scope>NUCLEOTIDE SEQUENCE</scope>
    <source>
        <strain evidence="1">155092</strain>
    </source>
</reference>
<protein>
    <submittedName>
        <fullName evidence="1">Uncharacterized protein</fullName>
    </submittedName>
</protein>
<evidence type="ECO:0000313" key="2">
    <source>
        <dbReference type="Proteomes" id="UP001163211"/>
    </source>
</evidence>
<organism evidence="1 2">
    <name type="scientific">Enterobacter pseudoroggenkampii</name>
    <dbReference type="NCBI Taxonomy" id="2996112"/>
    <lineage>
        <taxon>Bacteria</taxon>
        <taxon>Pseudomonadati</taxon>
        <taxon>Pseudomonadota</taxon>
        <taxon>Gammaproteobacteria</taxon>
        <taxon>Enterobacterales</taxon>
        <taxon>Enterobacteriaceae</taxon>
        <taxon>Enterobacter</taxon>
    </lineage>
</organism>
<dbReference type="EMBL" id="JAPMLV010000009">
    <property type="protein sequence ID" value="MCX8305682.1"/>
    <property type="molecule type" value="Genomic_DNA"/>
</dbReference>
<proteinExistence type="predicted"/>
<comment type="caution">
    <text evidence="1">The sequence shown here is derived from an EMBL/GenBank/DDBJ whole genome shotgun (WGS) entry which is preliminary data.</text>
</comment>
<dbReference type="RefSeq" id="WP_267215771.1">
    <property type="nucleotide sequence ID" value="NZ_JAPMLV010000009.1"/>
</dbReference>
<accession>A0ABT3XKP0</accession>
<gene>
    <name evidence="1" type="ORF">OTG14_22310</name>
</gene>